<dbReference type="SUPFAM" id="SSF143631">
    <property type="entry name" value="ApbE-like"/>
    <property type="match status" value="1"/>
</dbReference>
<keyword evidence="5 11" id="KW-0808">Transferase</keyword>
<dbReference type="RefSeq" id="WP_186923592.1">
    <property type="nucleotide sequence ID" value="NZ_JACOFW010000017.1"/>
</dbReference>
<evidence type="ECO:0000313" key="12">
    <source>
        <dbReference type="EMBL" id="MBC3808513.1"/>
    </source>
</evidence>
<organism evidence="12 13">
    <name type="scientific">Undibacterium seohonense</name>
    <dbReference type="NCBI Taxonomy" id="1344950"/>
    <lineage>
        <taxon>Bacteria</taxon>
        <taxon>Pseudomonadati</taxon>
        <taxon>Pseudomonadota</taxon>
        <taxon>Betaproteobacteria</taxon>
        <taxon>Burkholderiales</taxon>
        <taxon>Oxalobacteraceae</taxon>
        <taxon>Undibacterium</taxon>
    </lineage>
</organism>
<keyword evidence="13" id="KW-1185">Reference proteome</keyword>
<keyword evidence="8 11" id="KW-0460">Magnesium</keyword>
<evidence type="ECO:0000256" key="1">
    <source>
        <dbReference type="ARBA" id="ARBA00001946"/>
    </source>
</evidence>
<gene>
    <name evidence="12" type="ORF">H8K52_14305</name>
</gene>
<evidence type="ECO:0000256" key="10">
    <source>
        <dbReference type="ARBA" id="ARBA00048540"/>
    </source>
</evidence>
<keyword evidence="4 11" id="KW-0285">Flavoprotein</keyword>
<evidence type="ECO:0000256" key="11">
    <source>
        <dbReference type="PIRNR" id="PIRNR006268"/>
    </source>
</evidence>
<evidence type="ECO:0000313" key="13">
    <source>
        <dbReference type="Proteomes" id="UP000648257"/>
    </source>
</evidence>
<dbReference type="PANTHER" id="PTHR30040">
    <property type="entry name" value="THIAMINE BIOSYNTHESIS LIPOPROTEIN APBE"/>
    <property type="match status" value="1"/>
</dbReference>
<dbReference type="PANTHER" id="PTHR30040:SF2">
    <property type="entry name" value="FAD:PROTEIN FMN TRANSFERASE"/>
    <property type="match status" value="1"/>
</dbReference>
<comment type="caution">
    <text evidence="12">The sequence shown here is derived from an EMBL/GenBank/DDBJ whole genome shotgun (WGS) entry which is preliminary data.</text>
</comment>
<dbReference type="EC" id="2.7.1.180" evidence="2 11"/>
<dbReference type="InterPro" id="IPR024932">
    <property type="entry name" value="ApbE"/>
</dbReference>
<keyword evidence="7 11" id="KW-0274">FAD</keyword>
<evidence type="ECO:0000256" key="2">
    <source>
        <dbReference type="ARBA" id="ARBA00011955"/>
    </source>
</evidence>
<sequence>MTTLSAKLASPKRRQLAIGLPLFACGLLIAPVQAKSDIHQFSKTMMGTRLDLTLQGADASLMKTAAVAALSEMARLADMMSRYRSDSELNAINLAAGLQAVQVSAELLEVLEMAQRVTKMSKGAFDVTVGALRDWNFDAASPSIASAQQIASQLPLIGAKGLILNARKRTAFLSQRGMRLDLGGIAKLPIMKAGMRQLLAHGVVNAMINGGGDVLVNGQLNGRDWRVGLRDPRQPDQLLGVVALNKGFVASSGDYERYVMHEGQRLHHILDPKTGYPTKGPHGVTLISDNLEAINGLGAAIMVAGAQSGRTRLQQMSDVDALIVDANNQLWTSSGMARRLVRS</sequence>
<evidence type="ECO:0000256" key="6">
    <source>
        <dbReference type="ARBA" id="ARBA00022723"/>
    </source>
</evidence>
<evidence type="ECO:0000256" key="9">
    <source>
        <dbReference type="ARBA" id="ARBA00031306"/>
    </source>
</evidence>
<evidence type="ECO:0000256" key="5">
    <source>
        <dbReference type="ARBA" id="ARBA00022679"/>
    </source>
</evidence>
<evidence type="ECO:0000256" key="3">
    <source>
        <dbReference type="ARBA" id="ARBA00016337"/>
    </source>
</evidence>
<comment type="cofactor">
    <cofactor evidence="1">
        <name>Mg(2+)</name>
        <dbReference type="ChEBI" id="CHEBI:18420"/>
    </cofactor>
</comment>
<proteinExistence type="inferred from homology"/>
<reference evidence="12 13" key="1">
    <citation type="submission" date="2020-08" db="EMBL/GenBank/DDBJ databases">
        <title>Novel species isolated from subtropical streams in China.</title>
        <authorList>
            <person name="Lu H."/>
        </authorList>
    </citation>
    <scope>NUCLEOTIDE SEQUENCE [LARGE SCALE GENOMIC DNA]</scope>
    <source>
        <strain evidence="12 13">KACC 16656</strain>
    </source>
</reference>
<dbReference type="GO" id="GO:0016740">
    <property type="term" value="F:transferase activity"/>
    <property type="evidence" value="ECO:0007669"/>
    <property type="project" value="UniProtKB-KW"/>
</dbReference>
<comment type="catalytic activity">
    <reaction evidence="10 11">
        <text>L-threonyl-[protein] + FAD = FMN-L-threonyl-[protein] + AMP + H(+)</text>
        <dbReference type="Rhea" id="RHEA:36847"/>
        <dbReference type="Rhea" id="RHEA-COMP:11060"/>
        <dbReference type="Rhea" id="RHEA-COMP:11061"/>
        <dbReference type="ChEBI" id="CHEBI:15378"/>
        <dbReference type="ChEBI" id="CHEBI:30013"/>
        <dbReference type="ChEBI" id="CHEBI:57692"/>
        <dbReference type="ChEBI" id="CHEBI:74257"/>
        <dbReference type="ChEBI" id="CHEBI:456215"/>
        <dbReference type="EC" id="2.7.1.180"/>
    </reaction>
</comment>
<name>A0ABR6X706_9BURK</name>
<dbReference type="Gene3D" id="3.10.520.10">
    <property type="entry name" value="ApbE-like domains"/>
    <property type="match status" value="1"/>
</dbReference>
<dbReference type="InterPro" id="IPR003374">
    <property type="entry name" value="ApbE-like_sf"/>
</dbReference>
<dbReference type="EMBL" id="JACOFW010000017">
    <property type="protein sequence ID" value="MBC3808513.1"/>
    <property type="molecule type" value="Genomic_DNA"/>
</dbReference>
<dbReference type="Proteomes" id="UP000648257">
    <property type="component" value="Unassembled WGS sequence"/>
</dbReference>
<accession>A0ABR6X706</accession>
<evidence type="ECO:0000256" key="8">
    <source>
        <dbReference type="ARBA" id="ARBA00022842"/>
    </source>
</evidence>
<comment type="similarity">
    <text evidence="11">Belongs to the ApbE family.</text>
</comment>
<dbReference type="Pfam" id="PF02424">
    <property type="entry name" value="ApbE"/>
    <property type="match status" value="1"/>
</dbReference>
<protein>
    <recommendedName>
        <fullName evidence="3 11">FAD:protein FMN transferase</fullName>
        <ecNumber evidence="2 11">2.7.1.180</ecNumber>
    </recommendedName>
    <alternativeName>
        <fullName evidence="9 11">Flavin transferase</fullName>
    </alternativeName>
</protein>
<dbReference type="PIRSF" id="PIRSF006268">
    <property type="entry name" value="ApbE"/>
    <property type="match status" value="1"/>
</dbReference>
<keyword evidence="6 11" id="KW-0479">Metal-binding</keyword>
<evidence type="ECO:0000256" key="4">
    <source>
        <dbReference type="ARBA" id="ARBA00022630"/>
    </source>
</evidence>
<evidence type="ECO:0000256" key="7">
    <source>
        <dbReference type="ARBA" id="ARBA00022827"/>
    </source>
</evidence>